<dbReference type="InterPro" id="IPR036390">
    <property type="entry name" value="WH_DNA-bd_sf"/>
</dbReference>
<name>A0A517W532_9PLAN</name>
<evidence type="ECO:0000313" key="1">
    <source>
        <dbReference type="EMBL" id="QDU00359.1"/>
    </source>
</evidence>
<dbReference type="GO" id="GO:0003700">
    <property type="term" value="F:DNA-binding transcription factor activity"/>
    <property type="evidence" value="ECO:0007669"/>
    <property type="project" value="TreeGrafter"/>
</dbReference>
<dbReference type="RefSeq" id="WP_145035351.1">
    <property type="nucleotide sequence ID" value="NZ_CP036347.1"/>
</dbReference>
<proteinExistence type="predicted"/>
<organism evidence="1 2">
    <name type="scientific">Gimesia chilikensis</name>
    <dbReference type="NCBI Taxonomy" id="2605989"/>
    <lineage>
        <taxon>Bacteria</taxon>
        <taxon>Pseudomonadati</taxon>
        <taxon>Planctomycetota</taxon>
        <taxon>Planctomycetia</taxon>
        <taxon>Planctomycetales</taxon>
        <taxon>Planctomycetaceae</taxon>
        <taxon>Gimesia</taxon>
    </lineage>
</organism>
<dbReference type="AlphaFoldDB" id="A0A517W532"/>
<dbReference type="FunFam" id="1.10.10.10:FF:000138">
    <property type="entry name" value="Rrf2 family transcriptional regulator"/>
    <property type="match status" value="1"/>
</dbReference>
<reference evidence="1 2" key="1">
    <citation type="submission" date="2019-02" db="EMBL/GenBank/DDBJ databases">
        <title>Deep-cultivation of Planctomycetes and their phenomic and genomic characterization uncovers novel biology.</title>
        <authorList>
            <person name="Wiegand S."/>
            <person name="Jogler M."/>
            <person name="Boedeker C."/>
            <person name="Pinto D."/>
            <person name="Vollmers J."/>
            <person name="Rivas-Marin E."/>
            <person name="Kohn T."/>
            <person name="Peeters S.H."/>
            <person name="Heuer A."/>
            <person name="Rast P."/>
            <person name="Oberbeckmann S."/>
            <person name="Bunk B."/>
            <person name="Jeske O."/>
            <person name="Meyerdierks A."/>
            <person name="Storesund J.E."/>
            <person name="Kallscheuer N."/>
            <person name="Luecker S."/>
            <person name="Lage O.M."/>
            <person name="Pohl T."/>
            <person name="Merkel B.J."/>
            <person name="Hornburger P."/>
            <person name="Mueller R.-W."/>
            <person name="Bruemmer F."/>
            <person name="Labrenz M."/>
            <person name="Spormann A.M."/>
            <person name="Op den Camp H."/>
            <person name="Overmann J."/>
            <person name="Amann R."/>
            <person name="Jetten M.S.M."/>
            <person name="Mascher T."/>
            <person name="Medema M.H."/>
            <person name="Devos D.P."/>
            <person name="Kaster A.-K."/>
            <person name="Ovreas L."/>
            <person name="Rohde M."/>
            <person name="Galperin M.Y."/>
            <person name="Jogler C."/>
        </authorList>
    </citation>
    <scope>NUCLEOTIDE SEQUENCE [LARGE SCALE GENOMIC DNA]</scope>
    <source>
        <strain evidence="1 2">V6</strain>
    </source>
</reference>
<dbReference type="EMBL" id="CP036347">
    <property type="protein sequence ID" value="QDU00359.1"/>
    <property type="molecule type" value="Genomic_DNA"/>
</dbReference>
<dbReference type="PANTHER" id="PTHR33221:SF15">
    <property type="entry name" value="HTH-TYPE TRANSCRIPTIONAL REGULATOR YWGB-RELATED"/>
    <property type="match status" value="1"/>
</dbReference>
<dbReference type="GO" id="GO:0005829">
    <property type="term" value="C:cytosol"/>
    <property type="evidence" value="ECO:0007669"/>
    <property type="project" value="TreeGrafter"/>
</dbReference>
<dbReference type="InterPro" id="IPR000944">
    <property type="entry name" value="Tscrpt_reg_Rrf2"/>
</dbReference>
<dbReference type="Gene3D" id="1.10.10.10">
    <property type="entry name" value="Winged helix-like DNA-binding domain superfamily/Winged helix DNA-binding domain"/>
    <property type="match status" value="1"/>
</dbReference>
<dbReference type="PANTHER" id="PTHR33221">
    <property type="entry name" value="WINGED HELIX-TURN-HELIX TRANSCRIPTIONAL REGULATOR, RRF2 FAMILY"/>
    <property type="match status" value="1"/>
</dbReference>
<protein>
    <submittedName>
        <fullName evidence="1">HTH-type transcriptional regulator YwnA</fullName>
    </submittedName>
</protein>
<evidence type="ECO:0000313" key="2">
    <source>
        <dbReference type="Proteomes" id="UP000320722"/>
    </source>
</evidence>
<gene>
    <name evidence="1" type="primary">ywnA</name>
    <name evidence="1" type="ORF">V6x_00320</name>
</gene>
<dbReference type="SUPFAM" id="SSF46785">
    <property type="entry name" value="Winged helix' DNA-binding domain"/>
    <property type="match status" value="1"/>
</dbReference>
<accession>A0A517W532</accession>
<dbReference type="InterPro" id="IPR036388">
    <property type="entry name" value="WH-like_DNA-bd_sf"/>
</dbReference>
<sequence>MKYDQRLSGALHLLLHLAETREAQTSATLAQALHTNPVVIRRLLAGLREAGYVHSEKGHGGGWTLTCDLSQVTLLDIYTAVGSPTLFAMANRNEQTDCLVEQTVNASLQDTFQEAETLLRTRLGEVTLAALSTDLHHRLTRRGHSHKHPQHKHDS</sequence>
<dbReference type="Proteomes" id="UP000320722">
    <property type="component" value="Chromosome"/>
</dbReference>
<dbReference type="PROSITE" id="PS51197">
    <property type="entry name" value="HTH_RRF2_2"/>
    <property type="match status" value="1"/>
</dbReference>
<dbReference type="Pfam" id="PF02082">
    <property type="entry name" value="Rrf2"/>
    <property type="match status" value="1"/>
</dbReference>